<dbReference type="RefSeq" id="WP_354464418.1">
    <property type="nucleotide sequence ID" value="NZ_JBEWSZ010000008.1"/>
</dbReference>
<evidence type="ECO:0000313" key="1">
    <source>
        <dbReference type="EMBL" id="MET2832190.1"/>
    </source>
</evidence>
<proteinExistence type="predicted"/>
<protein>
    <recommendedName>
        <fullName evidence="3">Capsular polysaccharide biosynthesis protein</fullName>
    </recommendedName>
</protein>
<reference evidence="1 2" key="1">
    <citation type="submission" date="2024-06" db="EMBL/GenBank/DDBJ databases">
        <authorList>
            <person name="Kim D.-U."/>
        </authorList>
    </citation>
    <scope>NUCLEOTIDE SEQUENCE [LARGE SCALE GENOMIC DNA]</scope>
    <source>
        <strain evidence="1 2">KACC15460</strain>
    </source>
</reference>
<evidence type="ECO:0000313" key="2">
    <source>
        <dbReference type="Proteomes" id="UP001548832"/>
    </source>
</evidence>
<name>A0ABV2DQ29_9HYPH</name>
<sequence length="604" mass="65379">MIDANQPAYDCSGAGSAAERLMVARIADQGDLPKTDLRELIIGARLSKYNLPSNYLRPIRQQGRIKLGIIDQVKHDRSLLHGGGSDSAVIAMAKHAIDRSLSEGAELVLRTHPDVAAGRGHSALASILPRMCAAYGIHITTSDCSSAPIFFDEIDEVFTLTSSAGFEALVRGIPVTCFGAPFYAGFGLTTDLAGSADAIVALGRRACHPPQSKDEILRRTDIIVSVVLEEMTLWWDPVKRERCDALQGLHRLASWAAAERFDDKPITIYGTGRWKRAAVRAMAAHPGASVSFSMRLRPRALNSCRNNLIWGAFGKDLGGEQGYISVEDGFIRSVGLGAALVSPASLVFDPIGLYYDASRPSRIETIIESGDGLTDPLVDRAAKLRARIVGSAIEKYNVDDGTRPVLNECVHLVIGQVVDDQSVLMGGALARPGDQLVKLVRTFYPRAKIAYRAHPDVAAGLRNGDRTSLHADIQSAGGSLSSWLTTTQRIHVATSLAGFEALMREVPVSTYGMPFYAGWGLTQDCLSCPRRTRRPTLDEMVAAALILYPRYLSIKSGLRCEVEDVLDEIEAIRAGVLAPPRLNQLTAPLLKIMAGLAKRSGLRF</sequence>
<organism evidence="1 2">
    <name type="scientific">Mesorhizobium shangrilense</name>
    <dbReference type="NCBI Taxonomy" id="460060"/>
    <lineage>
        <taxon>Bacteria</taxon>
        <taxon>Pseudomonadati</taxon>
        <taxon>Pseudomonadota</taxon>
        <taxon>Alphaproteobacteria</taxon>
        <taxon>Hyphomicrobiales</taxon>
        <taxon>Phyllobacteriaceae</taxon>
        <taxon>Mesorhizobium</taxon>
    </lineage>
</organism>
<comment type="caution">
    <text evidence="1">The sequence shown here is derived from an EMBL/GenBank/DDBJ whole genome shotgun (WGS) entry which is preliminary data.</text>
</comment>
<dbReference type="Pfam" id="PF05159">
    <property type="entry name" value="Capsule_synth"/>
    <property type="match status" value="3"/>
</dbReference>
<dbReference type="EMBL" id="JBEWSZ010000008">
    <property type="protein sequence ID" value="MET2832190.1"/>
    <property type="molecule type" value="Genomic_DNA"/>
</dbReference>
<accession>A0ABV2DQ29</accession>
<gene>
    <name evidence="1" type="ORF">ABVQ20_35125</name>
</gene>
<dbReference type="InterPro" id="IPR007833">
    <property type="entry name" value="Capsule_polysaccharide_synth"/>
</dbReference>
<evidence type="ECO:0008006" key="3">
    <source>
        <dbReference type="Google" id="ProtNLM"/>
    </source>
</evidence>
<dbReference type="Proteomes" id="UP001548832">
    <property type="component" value="Unassembled WGS sequence"/>
</dbReference>
<keyword evidence="2" id="KW-1185">Reference proteome</keyword>